<sequence>MRNQEIVVSLDIGTTSIKVVVAEYMNGQVNIIGVGNEKSHGLSRGVIVDIDETVFSIQKAIEHAERKANVKINEVVVGVPSNKLAIDDCHGMIAVASENREITSKDVDNVISAAKVRSVPPEREVIAILPEEFIVDGFSGIRDPRGMIGVRLELYARLLTGPRTIIHNIRRCVEKAGLQIAEFVLQPQAIASVALNHDEREFGTVIIDMGGGQTSASIIYDNQLKYSFVDQEGGDYVTKDISVILNTSLDSAERIKREFGYAVSSQTSPEEYFPVETVGRKEPVRVDERYLSEIIEARLTQIFETIREDLQAIDAMDLPGGFVLTGGASSLPGVLELSQKYFGSQVRQYIPEQMGMRNPVYTTSMGMVEYVAQLDEVHRIAQSTFRSQRARHAVQPERPMPNRGPNIEPSRPAKTEVTYDGDYFENKDPRDRSYGPSITKTEAPVRRENSQSGPSQSKGRLFRESEMPAQGHDEYYRYDASNSSNQPHYEEAMYYEEDQTTDQEVTYEEVYRPSQDSGITNKVRSFFQTFFD</sequence>
<evidence type="ECO:0000313" key="9">
    <source>
        <dbReference type="Proteomes" id="UP000721415"/>
    </source>
</evidence>
<keyword evidence="3 5" id="KW-0472">Membrane</keyword>
<comment type="subcellular location">
    <subcellularLocation>
        <location evidence="5">Cell membrane</location>
        <topology evidence="5">Peripheral membrane protein</topology>
        <orientation evidence="5">Cytoplasmic side</orientation>
    </subcellularLocation>
    <text evidence="5">Localizes to the Z ring in an FtsZ-dependent manner. Targeted to the membrane through a conserved C-terminal amphipathic helix.</text>
</comment>
<dbReference type="HAMAP" id="MF_02033">
    <property type="entry name" value="FtsA"/>
    <property type="match status" value="1"/>
</dbReference>
<comment type="subunit">
    <text evidence="5">Self-interacts. Interacts with FtsZ.</text>
</comment>
<gene>
    <name evidence="5 8" type="primary">ftsA</name>
    <name evidence="8" type="ORF">HZY91_02065</name>
</gene>
<dbReference type="SMART" id="SM00842">
    <property type="entry name" value="FtsA"/>
    <property type="match status" value="1"/>
</dbReference>
<dbReference type="InterPro" id="IPR020823">
    <property type="entry name" value="Cell_div_FtsA"/>
</dbReference>
<dbReference type="CDD" id="cd24048">
    <property type="entry name" value="ASKHA_NBD_FtsA"/>
    <property type="match status" value="1"/>
</dbReference>
<evidence type="ECO:0000256" key="5">
    <source>
        <dbReference type="HAMAP-Rule" id="MF_02033"/>
    </source>
</evidence>
<accession>A0ABS0LNC6</accession>
<dbReference type="PANTHER" id="PTHR32432:SF4">
    <property type="entry name" value="CELL DIVISION PROTEIN FTSA"/>
    <property type="match status" value="1"/>
</dbReference>
<evidence type="ECO:0000256" key="6">
    <source>
        <dbReference type="SAM" id="MobiDB-lite"/>
    </source>
</evidence>
<comment type="similarity">
    <text evidence="5">Belongs to the FtsA/MreB family.</text>
</comment>
<dbReference type="Pfam" id="PF14450">
    <property type="entry name" value="FtsA"/>
    <property type="match status" value="1"/>
</dbReference>
<evidence type="ECO:0000313" key="8">
    <source>
        <dbReference type="EMBL" id="MBG9985675.1"/>
    </source>
</evidence>
<evidence type="ECO:0000256" key="4">
    <source>
        <dbReference type="ARBA" id="ARBA00023306"/>
    </source>
</evidence>
<comment type="caution">
    <text evidence="8">The sequence shown here is derived from an EMBL/GenBank/DDBJ whole genome shotgun (WGS) entry which is preliminary data.</text>
</comment>
<dbReference type="GO" id="GO:0051301">
    <property type="term" value="P:cell division"/>
    <property type="evidence" value="ECO:0007669"/>
    <property type="project" value="UniProtKB-KW"/>
</dbReference>
<dbReference type="Proteomes" id="UP000721415">
    <property type="component" value="Unassembled WGS sequence"/>
</dbReference>
<keyword evidence="2 5" id="KW-0132">Cell division</keyword>
<dbReference type="InterPro" id="IPR050696">
    <property type="entry name" value="FtsA/MreB"/>
</dbReference>
<dbReference type="EMBL" id="JACBXQ010000001">
    <property type="protein sequence ID" value="MBG9985675.1"/>
    <property type="molecule type" value="Genomic_DNA"/>
</dbReference>
<evidence type="ECO:0000256" key="3">
    <source>
        <dbReference type="ARBA" id="ARBA00023136"/>
    </source>
</evidence>
<protein>
    <recommendedName>
        <fullName evidence="5">Cell division protein FtsA</fullName>
    </recommendedName>
</protein>
<keyword evidence="4 5" id="KW-0131">Cell cycle</keyword>
<evidence type="ECO:0000259" key="7">
    <source>
        <dbReference type="SMART" id="SM00842"/>
    </source>
</evidence>
<dbReference type="InterPro" id="IPR043129">
    <property type="entry name" value="ATPase_NBD"/>
</dbReference>
<feature type="domain" description="SHS2" evidence="7">
    <location>
        <begin position="7"/>
        <end position="194"/>
    </location>
</feature>
<dbReference type="NCBIfam" id="TIGR01174">
    <property type="entry name" value="ftsA"/>
    <property type="match status" value="1"/>
</dbReference>
<evidence type="ECO:0000256" key="2">
    <source>
        <dbReference type="ARBA" id="ARBA00022618"/>
    </source>
</evidence>
<organism evidence="8 9">
    <name type="scientific">Facklamia lactis</name>
    <dbReference type="NCBI Taxonomy" id="2749967"/>
    <lineage>
        <taxon>Bacteria</taxon>
        <taxon>Bacillati</taxon>
        <taxon>Bacillota</taxon>
        <taxon>Bacilli</taxon>
        <taxon>Lactobacillales</taxon>
        <taxon>Aerococcaceae</taxon>
        <taxon>Facklamia</taxon>
    </lineage>
</organism>
<dbReference type="Pfam" id="PF02491">
    <property type="entry name" value="SHS2_FTSA"/>
    <property type="match status" value="1"/>
</dbReference>
<comment type="function">
    <text evidence="5">Cell division protein that is involved in the assembly of the Z ring. May serve as a membrane anchor for the Z ring.</text>
</comment>
<feature type="region of interest" description="Disordered" evidence="6">
    <location>
        <begin position="386"/>
        <end position="463"/>
    </location>
</feature>
<feature type="compositionally biased region" description="Basic and acidic residues" evidence="6">
    <location>
        <begin position="424"/>
        <end position="433"/>
    </location>
</feature>
<dbReference type="Gene3D" id="3.30.420.40">
    <property type="match status" value="2"/>
</dbReference>
<dbReference type="SUPFAM" id="SSF53067">
    <property type="entry name" value="Actin-like ATPase domain"/>
    <property type="match status" value="2"/>
</dbReference>
<dbReference type="InterPro" id="IPR003494">
    <property type="entry name" value="SHS2_FtsA"/>
</dbReference>
<proteinExistence type="inferred from homology"/>
<evidence type="ECO:0000256" key="1">
    <source>
        <dbReference type="ARBA" id="ARBA00022475"/>
    </source>
</evidence>
<keyword evidence="9" id="KW-1185">Reference proteome</keyword>
<name>A0ABS0LNC6_9LACT</name>
<dbReference type="RefSeq" id="WP_197114197.1">
    <property type="nucleotide sequence ID" value="NZ_JACBXQ010000001.1"/>
</dbReference>
<dbReference type="PANTHER" id="PTHR32432">
    <property type="entry name" value="CELL DIVISION PROTEIN FTSA-RELATED"/>
    <property type="match status" value="1"/>
</dbReference>
<reference evidence="8 9" key="1">
    <citation type="submission" date="2020-07" db="EMBL/GenBank/DDBJ databases">
        <title>Facklamia lactis sp. nov., isolated from raw milk.</title>
        <authorList>
            <person name="Doll E.V."/>
            <person name="Huptas C."/>
            <person name="Staib L."/>
            <person name="Wenning M."/>
            <person name="Scherer S."/>
        </authorList>
    </citation>
    <scope>NUCLEOTIDE SEQUENCE [LARGE SCALE GENOMIC DNA]</scope>
    <source>
        <strain evidence="8 9">DSM 111018</strain>
    </source>
</reference>
<keyword evidence="1 5" id="KW-1003">Cell membrane</keyword>